<evidence type="ECO:0000313" key="2">
    <source>
        <dbReference type="EMBL" id="GAA4404144.1"/>
    </source>
</evidence>
<dbReference type="InterPro" id="IPR032577">
    <property type="entry name" value="DUF4920"/>
</dbReference>
<dbReference type="EMBL" id="BAABHB010000003">
    <property type="protein sequence ID" value="GAA4404144.1"/>
    <property type="molecule type" value="Genomic_DNA"/>
</dbReference>
<organism evidence="2 3">
    <name type="scientific">Nibrella viscosa</name>
    <dbReference type="NCBI Taxonomy" id="1084524"/>
    <lineage>
        <taxon>Bacteria</taxon>
        <taxon>Pseudomonadati</taxon>
        <taxon>Bacteroidota</taxon>
        <taxon>Cytophagia</taxon>
        <taxon>Cytophagales</taxon>
        <taxon>Spirosomataceae</taxon>
        <taxon>Nibrella</taxon>
    </lineage>
</organism>
<feature type="chain" id="PRO_5047245541" description="DUF4920 domain-containing protein" evidence="1">
    <location>
        <begin position="20"/>
        <end position="152"/>
    </location>
</feature>
<name>A0ABP8KCD1_9BACT</name>
<dbReference type="RefSeq" id="WP_345266765.1">
    <property type="nucleotide sequence ID" value="NZ_BAABHB010000003.1"/>
</dbReference>
<sequence>MRKLLSLVLMLGLTAGAFAQQEAVSYHGKKISEKGAIPATQLAAKMNGKEALNTKVEGTVESVCQAKGCWMKVKTSNGETMRVTFRDYGFFVPKDIVGKTVVVEGTAQTTTTPVAELRHYAEDAGKSKEEIAKITQPEKALAFVADGVIVKR</sequence>
<gene>
    <name evidence="2" type="ORF">GCM10023187_21050</name>
</gene>
<keyword evidence="1" id="KW-0732">Signal</keyword>
<evidence type="ECO:0000313" key="3">
    <source>
        <dbReference type="Proteomes" id="UP001500936"/>
    </source>
</evidence>
<dbReference type="Proteomes" id="UP001500936">
    <property type="component" value="Unassembled WGS sequence"/>
</dbReference>
<proteinExistence type="predicted"/>
<protein>
    <recommendedName>
        <fullName evidence="4">DUF4920 domain-containing protein</fullName>
    </recommendedName>
</protein>
<keyword evidence="3" id="KW-1185">Reference proteome</keyword>
<accession>A0ABP8KCD1</accession>
<reference evidence="3" key="1">
    <citation type="journal article" date="2019" name="Int. J. Syst. Evol. Microbiol.">
        <title>The Global Catalogue of Microorganisms (GCM) 10K type strain sequencing project: providing services to taxonomists for standard genome sequencing and annotation.</title>
        <authorList>
            <consortium name="The Broad Institute Genomics Platform"/>
            <consortium name="The Broad Institute Genome Sequencing Center for Infectious Disease"/>
            <person name="Wu L."/>
            <person name="Ma J."/>
        </authorList>
    </citation>
    <scope>NUCLEOTIDE SEQUENCE [LARGE SCALE GENOMIC DNA]</scope>
    <source>
        <strain evidence="3">JCM 17925</strain>
    </source>
</reference>
<dbReference type="Pfam" id="PF16267">
    <property type="entry name" value="DUF4920"/>
    <property type="match status" value="1"/>
</dbReference>
<evidence type="ECO:0008006" key="4">
    <source>
        <dbReference type="Google" id="ProtNLM"/>
    </source>
</evidence>
<comment type="caution">
    <text evidence="2">The sequence shown here is derived from an EMBL/GenBank/DDBJ whole genome shotgun (WGS) entry which is preliminary data.</text>
</comment>
<feature type="signal peptide" evidence="1">
    <location>
        <begin position="1"/>
        <end position="19"/>
    </location>
</feature>
<evidence type="ECO:0000256" key="1">
    <source>
        <dbReference type="SAM" id="SignalP"/>
    </source>
</evidence>